<keyword evidence="1" id="KW-1133">Transmembrane helix</keyword>
<protein>
    <submittedName>
        <fullName evidence="2">Uncharacterized protein</fullName>
    </submittedName>
</protein>
<keyword evidence="1" id="KW-0472">Membrane</keyword>
<keyword evidence="1" id="KW-0812">Transmembrane</keyword>
<dbReference type="EMBL" id="JYDS01000091">
    <property type="protein sequence ID" value="KRZ26033.1"/>
    <property type="molecule type" value="Genomic_DNA"/>
</dbReference>
<feature type="transmembrane region" description="Helical" evidence="1">
    <location>
        <begin position="75"/>
        <end position="98"/>
    </location>
</feature>
<accession>A0A0V1ITG7</accession>
<sequence length="127" mass="13802">MNNRNEMMKINELQWDSHTTKKSLGKGLPLPTEKMERRRRRVLAAYCNDESLPLLFRLFPYAYSAAANNDNDVAAANAAAAAAIAVAVAVSASAAAVLNLTLELLRSESIAASQAERGREVKLILLC</sequence>
<dbReference type="AlphaFoldDB" id="A0A0V1ITG7"/>
<evidence type="ECO:0000313" key="2">
    <source>
        <dbReference type="EMBL" id="KRZ26033.1"/>
    </source>
</evidence>
<evidence type="ECO:0000313" key="3">
    <source>
        <dbReference type="Proteomes" id="UP000054805"/>
    </source>
</evidence>
<proteinExistence type="predicted"/>
<name>A0A0V1ITG7_TRIPS</name>
<reference evidence="2 3" key="1">
    <citation type="submission" date="2015-01" db="EMBL/GenBank/DDBJ databases">
        <title>Evolution of Trichinella species and genotypes.</title>
        <authorList>
            <person name="Korhonen P.K."/>
            <person name="Edoardo P."/>
            <person name="Giuseppe L.R."/>
            <person name="Gasser R.B."/>
        </authorList>
    </citation>
    <scope>NUCLEOTIDE SEQUENCE [LARGE SCALE GENOMIC DNA]</scope>
    <source>
        <strain evidence="2">ISS588</strain>
    </source>
</reference>
<organism evidence="2 3">
    <name type="scientific">Trichinella pseudospiralis</name>
    <name type="common">Parasitic roundworm</name>
    <dbReference type="NCBI Taxonomy" id="6337"/>
    <lineage>
        <taxon>Eukaryota</taxon>
        <taxon>Metazoa</taxon>
        <taxon>Ecdysozoa</taxon>
        <taxon>Nematoda</taxon>
        <taxon>Enoplea</taxon>
        <taxon>Dorylaimia</taxon>
        <taxon>Trichinellida</taxon>
        <taxon>Trichinellidae</taxon>
        <taxon>Trichinella</taxon>
    </lineage>
</organism>
<gene>
    <name evidence="2" type="ORF">T4B_4037</name>
</gene>
<dbReference type="Proteomes" id="UP000054805">
    <property type="component" value="Unassembled WGS sequence"/>
</dbReference>
<evidence type="ECO:0000256" key="1">
    <source>
        <dbReference type="SAM" id="Phobius"/>
    </source>
</evidence>
<comment type="caution">
    <text evidence="2">The sequence shown here is derived from an EMBL/GenBank/DDBJ whole genome shotgun (WGS) entry which is preliminary data.</text>
</comment>
<keyword evidence="3" id="KW-1185">Reference proteome</keyword>